<dbReference type="InterPro" id="IPR015424">
    <property type="entry name" value="PyrdxlP-dep_Trfase"/>
</dbReference>
<keyword evidence="6 14" id="KW-0808">Transferase</keyword>
<comment type="cofactor">
    <cofactor evidence="1 12">
        <name>pyridoxal 5'-phosphate</name>
        <dbReference type="ChEBI" id="CHEBI:597326"/>
    </cofactor>
</comment>
<dbReference type="EMBL" id="CP001751">
    <property type="protein sequence ID" value="ADE39266.1"/>
    <property type="molecule type" value="Genomic_DNA"/>
</dbReference>
<dbReference type="Pfam" id="PF00266">
    <property type="entry name" value="Aminotran_5"/>
    <property type="match status" value="1"/>
</dbReference>
<protein>
    <recommendedName>
        <fullName evidence="5">Cysteine desulfurase</fullName>
        <ecNumber evidence="4">2.8.1.7</ecNumber>
    </recommendedName>
</protein>
<evidence type="ECO:0000256" key="9">
    <source>
        <dbReference type="ARBA" id="ARBA00023004"/>
    </source>
</evidence>
<keyword evidence="7" id="KW-0479">Metal-binding</keyword>
<feature type="domain" description="Aminotransferase class V" evidence="13">
    <location>
        <begin position="5"/>
        <end position="354"/>
    </location>
</feature>
<dbReference type="GO" id="GO:0051536">
    <property type="term" value="F:iron-sulfur cluster binding"/>
    <property type="evidence" value="ECO:0007669"/>
    <property type="project" value="UniProtKB-KW"/>
</dbReference>
<comment type="similarity">
    <text evidence="3">Belongs to the class-V pyridoxal-phosphate-dependent aminotransferase family. NifS/IscS subfamily.</text>
</comment>
<evidence type="ECO:0000256" key="12">
    <source>
        <dbReference type="RuleBase" id="RU004504"/>
    </source>
</evidence>
<dbReference type="InterPro" id="IPR015421">
    <property type="entry name" value="PyrdxlP-dep_Trfase_major"/>
</dbReference>
<keyword evidence="15" id="KW-1185">Reference proteome</keyword>
<name>D5BSL9_PUNMI</name>
<dbReference type="Gene3D" id="3.90.1150.10">
    <property type="entry name" value="Aspartate Aminotransferase, domain 1"/>
    <property type="match status" value="1"/>
</dbReference>
<keyword evidence="9" id="KW-0408">Iron</keyword>
<dbReference type="eggNOG" id="COG1104">
    <property type="taxonomic scope" value="Bacteria"/>
</dbReference>
<dbReference type="Proteomes" id="UP000007460">
    <property type="component" value="Chromosome"/>
</dbReference>
<evidence type="ECO:0000256" key="7">
    <source>
        <dbReference type="ARBA" id="ARBA00022723"/>
    </source>
</evidence>
<evidence type="ECO:0000313" key="14">
    <source>
        <dbReference type="EMBL" id="ADE39266.1"/>
    </source>
</evidence>
<gene>
    <name evidence="14" type="ordered locus">SAR116_1023</name>
</gene>
<keyword evidence="8" id="KW-0663">Pyridoxal phosphate</keyword>
<dbReference type="PROSITE" id="PS00595">
    <property type="entry name" value="AA_TRANSFER_CLASS_5"/>
    <property type="match status" value="1"/>
</dbReference>
<dbReference type="HOGENOM" id="CLU_003433_0_0_5"/>
<dbReference type="STRING" id="488538.SAR116_1023"/>
<evidence type="ECO:0000256" key="10">
    <source>
        <dbReference type="ARBA" id="ARBA00023014"/>
    </source>
</evidence>
<proteinExistence type="inferred from homology"/>
<evidence type="ECO:0000256" key="1">
    <source>
        <dbReference type="ARBA" id="ARBA00001933"/>
    </source>
</evidence>
<dbReference type="InterPro" id="IPR016454">
    <property type="entry name" value="Cysteine_dSase"/>
</dbReference>
<dbReference type="KEGG" id="apb:SAR116_1023"/>
<dbReference type="GO" id="GO:0046872">
    <property type="term" value="F:metal ion binding"/>
    <property type="evidence" value="ECO:0007669"/>
    <property type="project" value="UniProtKB-KW"/>
</dbReference>
<comment type="catalytic activity">
    <reaction evidence="11">
        <text>(sulfur carrier)-H + L-cysteine = (sulfur carrier)-SH + L-alanine</text>
        <dbReference type="Rhea" id="RHEA:43892"/>
        <dbReference type="Rhea" id="RHEA-COMP:14737"/>
        <dbReference type="Rhea" id="RHEA-COMP:14739"/>
        <dbReference type="ChEBI" id="CHEBI:29917"/>
        <dbReference type="ChEBI" id="CHEBI:35235"/>
        <dbReference type="ChEBI" id="CHEBI:57972"/>
        <dbReference type="ChEBI" id="CHEBI:64428"/>
        <dbReference type="EC" id="2.8.1.7"/>
    </reaction>
</comment>
<dbReference type="EC" id="2.8.1.7" evidence="4"/>
<evidence type="ECO:0000313" key="15">
    <source>
        <dbReference type="Proteomes" id="UP000007460"/>
    </source>
</evidence>
<dbReference type="InterPro" id="IPR020578">
    <property type="entry name" value="Aminotrans_V_PyrdxlP_BS"/>
</dbReference>
<dbReference type="AlphaFoldDB" id="D5BSL9"/>
<evidence type="ECO:0000256" key="2">
    <source>
        <dbReference type="ARBA" id="ARBA00003120"/>
    </source>
</evidence>
<dbReference type="PANTHER" id="PTHR11601:SF34">
    <property type="entry name" value="CYSTEINE DESULFURASE"/>
    <property type="match status" value="1"/>
</dbReference>
<dbReference type="Gene3D" id="1.10.260.50">
    <property type="match status" value="1"/>
</dbReference>
<keyword evidence="10" id="KW-0411">Iron-sulfur</keyword>
<dbReference type="GO" id="GO:0031071">
    <property type="term" value="F:cysteine desulfurase activity"/>
    <property type="evidence" value="ECO:0007669"/>
    <property type="project" value="UniProtKB-EC"/>
</dbReference>
<evidence type="ECO:0000256" key="8">
    <source>
        <dbReference type="ARBA" id="ARBA00022898"/>
    </source>
</evidence>
<comment type="function">
    <text evidence="2">Catalyzes the removal of elemental sulfur atoms from cysteine to produce alanine. Seems to participate in the biosynthesis of the nitrogenase metalloclusters by providing the inorganic sulfur required for the Fe-S core formation.</text>
</comment>
<dbReference type="InterPro" id="IPR015422">
    <property type="entry name" value="PyrdxlP-dep_Trfase_small"/>
</dbReference>
<evidence type="ECO:0000256" key="5">
    <source>
        <dbReference type="ARBA" id="ARBA00013558"/>
    </source>
</evidence>
<dbReference type="PIRSF" id="PIRSF005572">
    <property type="entry name" value="NifS"/>
    <property type="match status" value="1"/>
</dbReference>
<evidence type="ECO:0000256" key="11">
    <source>
        <dbReference type="ARBA" id="ARBA00050776"/>
    </source>
</evidence>
<evidence type="ECO:0000256" key="6">
    <source>
        <dbReference type="ARBA" id="ARBA00022679"/>
    </source>
</evidence>
<dbReference type="PANTHER" id="PTHR11601">
    <property type="entry name" value="CYSTEINE DESULFURYLASE FAMILY MEMBER"/>
    <property type="match status" value="1"/>
</dbReference>
<reference evidence="14 15" key="1">
    <citation type="journal article" date="2010" name="J. Bacteriol.">
        <title>Complete genome sequence of "Candidatus Puniceispirillum marinum" IMCC1322, a representative of the SAR116 clade in the Alphaproteobacteria.</title>
        <authorList>
            <person name="Oh H.M."/>
            <person name="Kwon K.K."/>
            <person name="Kang I."/>
            <person name="Kang S.G."/>
            <person name="Lee J.H."/>
            <person name="Kim S.J."/>
            <person name="Cho J.C."/>
        </authorList>
    </citation>
    <scope>NUCLEOTIDE SEQUENCE [LARGE SCALE GENOMIC DNA]</scope>
    <source>
        <strain evidence="14 15">IMCC1322</strain>
    </source>
</reference>
<evidence type="ECO:0000256" key="4">
    <source>
        <dbReference type="ARBA" id="ARBA00012239"/>
    </source>
</evidence>
<accession>D5BSL9</accession>
<evidence type="ECO:0000256" key="3">
    <source>
        <dbReference type="ARBA" id="ARBA00006490"/>
    </source>
</evidence>
<evidence type="ECO:0000259" key="13">
    <source>
        <dbReference type="Pfam" id="PF00266"/>
    </source>
</evidence>
<dbReference type="SUPFAM" id="SSF53383">
    <property type="entry name" value="PLP-dependent transferases"/>
    <property type="match status" value="1"/>
</dbReference>
<organism evidence="14 15">
    <name type="scientific">Puniceispirillum marinum (strain IMCC1322)</name>
    <dbReference type="NCBI Taxonomy" id="488538"/>
    <lineage>
        <taxon>Bacteria</taxon>
        <taxon>Pseudomonadati</taxon>
        <taxon>Pseudomonadota</taxon>
        <taxon>Alphaproteobacteria</taxon>
        <taxon>Candidatus Puniceispirillales</taxon>
        <taxon>Candidatus Puniceispirillaceae</taxon>
        <taxon>Candidatus Puniceispirillum</taxon>
    </lineage>
</organism>
<sequence length="364" mass="37526">MTPLYFDNNATAPLRPEASAAIHKAMGAPANPSSVHSFGRTARLTVEAARESVALLAGSRAADVVFTSGGTESNNLALAGFAHIVTSAIEHDSVRACAVSASVINVTSDGVIDLEHARAVLAGLPDEQRPSTILSVMAANNETGVIQPVAELVALARENNIAVHSDMVQLLAKDHFSFAALDLDYASLSAHKIGGPAGVGAVLVKPGNALQSLLRGGGQEQGRRSGTENFIGIAGFGAAASAAFGDVAHYEAMSKWRDQFEDMMLAHVPDAHVFGQQVPRLGNTSCLAIAGKSAETMVMALDIAGAAISAGSACSSGKVKTSHVLAAMGAGDLAGQAVRISGGWQTKKTDFERLADVFLGLYKR</sequence>
<dbReference type="Gene3D" id="3.40.640.10">
    <property type="entry name" value="Type I PLP-dependent aspartate aminotransferase-like (Major domain)"/>
    <property type="match status" value="1"/>
</dbReference>
<dbReference type="InterPro" id="IPR000192">
    <property type="entry name" value="Aminotrans_V_dom"/>
</dbReference>